<proteinExistence type="predicted"/>
<sequence>MANTNIHGEDLIRHCGLNDEGKAVEQMDPAAFHRLIAVKLASQGFQVPPMRNETQTAENQVLQLASDLFRRYAEQSRLLTGHLNPPDRRIQDFLDDALSSTGVKVHLPTSAINMDRYGMARKLSLPDDPSVTEFHNAEVSSYNLCNGVLHNPINDRRTTKGVFHIADYGLPIPADKIRVPLVTYAKLLEAALQPPKDLNVLPYSSKWENPIDSMVSLMLRPLVCPEVPGVSYEKRLEVRFFVPGGCVSNLDFVESIFGNAGDPSLPENDAGLDNRHWTGTSGCVILAPHLRTLKKKDVGLPHVSEATEDQKATGMCWEDPEELYNKGSPFKITLRDKRGIMVTILADNYFGYCKKEVKTQIGLSANIFGLAEEEHAGGAVAFKSYSLGKNFYPEAAIVGANHSFQEAVQLLGDTVTVHPEGYATDKKWKNIHVLPEDMSVDLNEQSAFWNKDGVQQRIRILPHHEYLHPSGYKIRLEKHPASTAYKLIGTAGEGTYCHKPATVSGGGKSEISKSLNDAVIYGSIYIGDFDKDMARVQEILDHDYSNCYEPEYAKLQARPSSRPILSMERSLGSVVKLLTPNQEYTKEHCQFICGIPNHILSIVFAIKRFYKPEWGTDWQSHFSVDIVNGARGHELKLDGRKLAGSYVRVGHDTSGSWRTYKLRQDFTSADKVQMEDDITASVVVPRSQIKNLPADYSEFPSLKICQNCEWRLFQRPDDAIYPGFDKQTEIDLSENHVFVSNFKPIYEEEMRDLTEQVDFFEIFTEPMKAHMKRCLKEGGVNISSAKPRIWNGQQTKNPRYLQVRPDIARPRDKYLAQLGTRLYRKIPAAEPCIFPVAGVISGRRNNPPDEINGTKIRPLCVFNPIHYQELPELFIDYVCSVTGKSPSTTGAGSEGALTKGPFNAINATADLNNALVSMLLCGYGGFSSAAGYIGPKYKVDHDISLLVPEVWCRMRPEERSVENLIKNGELEKLEDFDMDGPSGKRKVLASRLGYRITDKFVSHYFGRVFDNPAAAINDEMLKPELQSMEVFADGIDNLVEAEQKSALNYFKDGTVKYACPLLEIILHVMAYGHYQGKSIHDPEIRAMFTRESLLKSDWYKQRLIVKQERDVELSMRKIKALEDIMNRPGYAVEAERLGIHNRLREAQKELTHVSSEEYLKELEGTIGADPIVF</sequence>
<dbReference type="Pfam" id="PF26300">
    <property type="entry name" value="PEPCK_PPi_lobe_2"/>
    <property type="match status" value="1"/>
</dbReference>
<evidence type="ECO:0000313" key="2">
    <source>
        <dbReference type="EMBL" id="KAL3792828.1"/>
    </source>
</evidence>
<keyword evidence="3" id="KW-1185">Reference proteome</keyword>
<dbReference type="AlphaFoldDB" id="A0ABD3PXX2"/>
<name>A0ABD3PXX2_9STRA</name>
<feature type="domain" description="PPi-type phosphoenolpyruvate carboxykinase lobe 2" evidence="1">
    <location>
        <begin position="527"/>
        <end position="637"/>
    </location>
</feature>
<protein>
    <recommendedName>
        <fullName evidence="1">PPi-type phosphoenolpyruvate carboxykinase lobe 2 domain-containing protein</fullName>
    </recommendedName>
</protein>
<reference evidence="2 3" key="1">
    <citation type="submission" date="2024-10" db="EMBL/GenBank/DDBJ databases">
        <title>Updated reference genomes for cyclostephanoid diatoms.</title>
        <authorList>
            <person name="Roberts W.R."/>
            <person name="Alverson A.J."/>
        </authorList>
    </citation>
    <scope>NUCLEOTIDE SEQUENCE [LARGE SCALE GENOMIC DNA]</scope>
    <source>
        <strain evidence="2 3">AJA010-31</strain>
    </source>
</reference>
<dbReference type="Proteomes" id="UP001530400">
    <property type="component" value="Unassembled WGS sequence"/>
</dbReference>
<accession>A0ABD3PXX2</accession>
<organism evidence="2 3">
    <name type="scientific">Cyclotella atomus</name>
    <dbReference type="NCBI Taxonomy" id="382360"/>
    <lineage>
        <taxon>Eukaryota</taxon>
        <taxon>Sar</taxon>
        <taxon>Stramenopiles</taxon>
        <taxon>Ochrophyta</taxon>
        <taxon>Bacillariophyta</taxon>
        <taxon>Coscinodiscophyceae</taxon>
        <taxon>Thalassiosirophycidae</taxon>
        <taxon>Stephanodiscales</taxon>
        <taxon>Stephanodiscaceae</taxon>
        <taxon>Cyclotella</taxon>
    </lineage>
</organism>
<evidence type="ECO:0000259" key="1">
    <source>
        <dbReference type="Pfam" id="PF26300"/>
    </source>
</evidence>
<comment type="caution">
    <text evidence="2">The sequence shown here is derived from an EMBL/GenBank/DDBJ whole genome shotgun (WGS) entry which is preliminary data.</text>
</comment>
<evidence type="ECO:0000313" key="3">
    <source>
        <dbReference type="Proteomes" id="UP001530400"/>
    </source>
</evidence>
<dbReference type="InterPro" id="IPR058710">
    <property type="entry name" value="PEPCK_lobe_2"/>
</dbReference>
<gene>
    <name evidence="2" type="ORF">ACHAWO_011067</name>
</gene>
<dbReference type="EMBL" id="JALLPJ020000420">
    <property type="protein sequence ID" value="KAL3792828.1"/>
    <property type="molecule type" value="Genomic_DNA"/>
</dbReference>